<evidence type="ECO:0000313" key="1">
    <source>
        <dbReference type="EMBL" id="BDG71845.1"/>
    </source>
</evidence>
<gene>
    <name evidence="1" type="ORF">Rmf_17740</name>
</gene>
<evidence type="ECO:0000313" key="2">
    <source>
        <dbReference type="Proteomes" id="UP000831327"/>
    </source>
</evidence>
<dbReference type="Proteomes" id="UP000831327">
    <property type="component" value="Chromosome"/>
</dbReference>
<protein>
    <submittedName>
        <fullName evidence="1">Uncharacterized protein</fullName>
    </submittedName>
</protein>
<dbReference type="EMBL" id="AP025637">
    <property type="protein sequence ID" value="BDG71845.1"/>
    <property type="molecule type" value="Genomic_DNA"/>
</dbReference>
<sequence length="108" mass="11474">MPRLPVLATLLTGVIAGPALACALPGRLELHNATGQRIHRLAITEDLQPSPAQPSENQLPSGGLLAGERVTVFMPYCVGRYTVTVQLADGTLRSFRSIDAARGTLDLK</sequence>
<accession>A0ABN6NZK2</accession>
<name>A0ABN6NZK2_9PROT</name>
<keyword evidence="2" id="KW-1185">Reference proteome</keyword>
<proteinExistence type="predicted"/>
<dbReference type="RefSeq" id="WP_244459075.1">
    <property type="nucleotide sequence ID" value="NZ_AP025637.1"/>
</dbReference>
<organism evidence="1 2">
    <name type="scientific">Roseomonas fluvialis</name>
    <dbReference type="NCBI Taxonomy" id="1750527"/>
    <lineage>
        <taxon>Bacteria</taxon>
        <taxon>Pseudomonadati</taxon>
        <taxon>Pseudomonadota</taxon>
        <taxon>Alphaproteobacteria</taxon>
        <taxon>Acetobacterales</taxon>
        <taxon>Roseomonadaceae</taxon>
        <taxon>Roseomonas</taxon>
    </lineage>
</organism>
<reference evidence="1 2" key="1">
    <citation type="journal article" date="2016" name="Microbes Environ.">
        <title>Phylogenetically diverse aerobic anoxygenic phototrophic bacteria isolated from epilithic biofilms in Tama river, Japan.</title>
        <authorList>
            <person name="Hirose S."/>
            <person name="Matsuura K."/>
            <person name="Haruta S."/>
        </authorList>
    </citation>
    <scope>NUCLEOTIDE SEQUENCE [LARGE SCALE GENOMIC DNA]</scope>
    <source>
        <strain evidence="1 2">S08</strain>
    </source>
</reference>